<evidence type="ECO:0000313" key="2">
    <source>
        <dbReference type="EMBL" id="KAG8096782.1"/>
    </source>
</evidence>
<keyword evidence="3" id="KW-1185">Reference proteome</keyword>
<evidence type="ECO:0000313" key="3">
    <source>
        <dbReference type="Proteomes" id="UP000729402"/>
    </source>
</evidence>
<feature type="region of interest" description="Disordered" evidence="1">
    <location>
        <begin position="36"/>
        <end position="76"/>
    </location>
</feature>
<gene>
    <name evidence="2" type="ORF">GUJ93_ZPchr0013g33894</name>
</gene>
<feature type="compositionally biased region" description="Basic and acidic residues" evidence="1">
    <location>
        <begin position="46"/>
        <end position="64"/>
    </location>
</feature>
<sequence length="218" mass="23903">MGASAAVVSYSASPDSGRRCCEPAVRRSAAARRHCCSAFPSPSSPDVRDGEERGVERRVSDPNSERMTAPGDGGARRRCLKRQSEHDTAATYAAVSVTPPPSLFGRRGVLGATTVVVERRRDVRVLLVHVHLRRRRLSTAPHLGDLITPHVAAHVRAQPNHREEKAKMVARKRTLLQRGTETTATETRPWRTTDGIELTPALEANTKEAPRLRLVTSV</sequence>
<accession>A0A8J5WX48</accession>
<protein>
    <submittedName>
        <fullName evidence="2">Uncharacterized protein</fullName>
    </submittedName>
</protein>
<evidence type="ECO:0000256" key="1">
    <source>
        <dbReference type="SAM" id="MobiDB-lite"/>
    </source>
</evidence>
<name>A0A8J5WX48_ZIZPA</name>
<reference evidence="2" key="1">
    <citation type="journal article" date="2021" name="bioRxiv">
        <title>Whole Genome Assembly and Annotation of Northern Wild Rice, Zizania palustris L., Supports a Whole Genome Duplication in the Zizania Genus.</title>
        <authorList>
            <person name="Haas M."/>
            <person name="Kono T."/>
            <person name="Macchietto M."/>
            <person name="Millas R."/>
            <person name="McGilp L."/>
            <person name="Shao M."/>
            <person name="Duquette J."/>
            <person name="Hirsch C.N."/>
            <person name="Kimball J."/>
        </authorList>
    </citation>
    <scope>NUCLEOTIDE SEQUENCE</scope>
    <source>
        <tissue evidence="2">Fresh leaf tissue</tissue>
    </source>
</reference>
<comment type="caution">
    <text evidence="2">The sequence shown here is derived from an EMBL/GenBank/DDBJ whole genome shotgun (WGS) entry which is preliminary data.</text>
</comment>
<organism evidence="2 3">
    <name type="scientific">Zizania palustris</name>
    <name type="common">Northern wild rice</name>
    <dbReference type="NCBI Taxonomy" id="103762"/>
    <lineage>
        <taxon>Eukaryota</taxon>
        <taxon>Viridiplantae</taxon>
        <taxon>Streptophyta</taxon>
        <taxon>Embryophyta</taxon>
        <taxon>Tracheophyta</taxon>
        <taxon>Spermatophyta</taxon>
        <taxon>Magnoliopsida</taxon>
        <taxon>Liliopsida</taxon>
        <taxon>Poales</taxon>
        <taxon>Poaceae</taxon>
        <taxon>BOP clade</taxon>
        <taxon>Oryzoideae</taxon>
        <taxon>Oryzeae</taxon>
        <taxon>Zizaniinae</taxon>
        <taxon>Zizania</taxon>
    </lineage>
</organism>
<dbReference type="Proteomes" id="UP000729402">
    <property type="component" value="Unassembled WGS sequence"/>
</dbReference>
<proteinExistence type="predicted"/>
<dbReference type="AlphaFoldDB" id="A0A8J5WX48"/>
<dbReference type="EMBL" id="JAAALK010000079">
    <property type="protein sequence ID" value="KAG8096782.1"/>
    <property type="molecule type" value="Genomic_DNA"/>
</dbReference>
<reference evidence="2" key="2">
    <citation type="submission" date="2021-02" db="EMBL/GenBank/DDBJ databases">
        <authorList>
            <person name="Kimball J.A."/>
            <person name="Haas M.W."/>
            <person name="Macchietto M."/>
            <person name="Kono T."/>
            <person name="Duquette J."/>
            <person name="Shao M."/>
        </authorList>
    </citation>
    <scope>NUCLEOTIDE SEQUENCE</scope>
    <source>
        <tissue evidence="2">Fresh leaf tissue</tissue>
    </source>
</reference>